<feature type="chain" id="PRO_5013284486" description="DUF481 domain-containing protein" evidence="2">
    <location>
        <begin position="27"/>
        <end position="333"/>
    </location>
</feature>
<accession>A0A286H1U1</accession>
<dbReference type="Pfam" id="PF04338">
    <property type="entry name" value="DUF481"/>
    <property type="match status" value="1"/>
</dbReference>
<dbReference type="RefSeq" id="WP_097281779.1">
    <property type="nucleotide sequence ID" value="NZ_OCNJ01000022.1"/>
</dbReference>
<feature type="signal peptide" evidence="2">
    <location>
        <begin position="1"/>
        <end position="26"/>
    </location>
</feature>
<dbReference type="EMBL" id="OCNJ01000022">
    <property type="protein sequence ID" value="SOE01735.1"/>
    <property type="molecule type" value="Genomic_DNA"/>
</dbReference>
<evidence type="ECO:0000256" key="1">
    <source>
        <dbReference type="SAM" id="MobiDB-lite"/>
    </source>
</evidence>
<keyword evidence="2" id="KW-0732">Signal</keyword>
<dbReference type="Proteomes" id="UP000219621">
    <property type="component" value="Unassembled WGS sequence"/>
</dbReference>
<dbReference type="PROSITE" id="PS51257">
    <property type="entry name" value="PROKAR_LIPOPROTEIN"/>
    <property type="match status" value="1"/>
</dbReference>
<evidence type="ECO:0000256" key="2">
    <source>
        <dbReference type="SAM" id="SignalP"/>
    </source>
</evidence>
<keyword evidence="4" id="KW-1185">Reference proteome</keyword>
<dbReference type="InterPro" id="IPR007433">
    <property type="entry name" value="DUF481"/>
</dbReference>
<sequence length="333" mass="36148">MSGHRAPAAAALALLACLTAAAPAGAAPEADERVRVRLSNGDVLSGRLLRDTPEEVVIESGVLGEVAIPRPEVTGLMSATAAGPLPPRLPPVPQRKPVLPDPAPPADEAEKPLTGELAVGLRLFSGRNDRSEIYLDGEAAIAWRDHRLSLDAEVERDRLGEEQIEDSFDTELRLDLGVDEPPTISPTARWKRDESDGIALRQEYSVLFGSPLVDEEDGRYLRLEAGPVYYHERPVGDLPDGEGIQSGVGVTWGLKAAWPLAERLRFVHDQTGLLPIGLQGSGTPWIETSTGLRYSFQEGLFLRALYDLDWDGDTPADVDPLERVLRITVGYAF</sequence>
<reference evidence="3 4" key="1">
    <citation type="submission" date="2017-09" db="EMBL/GenBank/DDBJ databases">
        <authorList>
            <person name="Ehlers B."/>
            <person name="Leendertz F.H."/>
        </authorList>
    </citation>
    <scope>NUCLEOTIDE SEQUENCE [LARGE SCALE GENOMIC DNA]</scope>
    <source>
        <strain evidence="3 4">USBA 140</strain>
    </source>
</reference>
<dbReference type="AlphaFoldDB" id="A0A286H1U1"/>
<protein>
    <recommendedName>
        <fullName evidence="5">DUF481 domain-containing protein</fullName>
    </recommendedName>
</protein>
<feature type="region of interest" description="Disordered" evidence="1">
    <location>
        <begin position="81"/>
        <end position="110"/>
    </location>
</feature>
<organism evidence="3 4">
    <name type="scientific">Caenispirillum bisanense</name>
    <dbReference type="NCBI Taxonomy" id="414052"/>
    <lineage>
        <taxon>Bacteria</taxon>
        <taxon>Pseudomonadati</taxon>
        <taxon>Pseudomonadota</taxon>
        <taxon>Alphaproteobacteria</taxon>
        <taxon>Rhodospirillales</taxon>
        <taxon>Novispirillaceae</taxon>
        <taxon>Caenispirillum</taxon>
    </lineage>
</organism>
<proteinExistence type="predicted"/>
<feature type="compositionally biased region" description="Pro residues" evidence="1">
    <location>
        <begin position="84"/>
        <end position="105"/>
    </location>
</feature>
<dbReference type="OrthoDB" id="7341471at2"/>
<name>A0A286H1U1_9PROT</name>
<evidence type="ECO:0000313" key="3">
    <source>
        <dbReference type="EMBL" id="SOE01735.1"/>
    </source>
</evidence>
<evidence type="ECO:0008006" key="5">
    <source>
        <dbReference type="Google" id="ProtNLM"/>
    </source>
</evidence>
<gene>
    <name evidence="3" type="ORF">SAMN05421508_12231</name>
</gene>
<evidence type="ECO:0000313" key="4">
    <source>
        <dbReference type="Proteomes" id="UP000219621"/>
    </source>
</evidence>